<dbReference type="InterPro" id="IPR057696">
    <property type="entry name" value="DUF7936"/>
</dbReference>
<feature type="domain" description="DUF7936" evidence="1">
    <location>
        <begin position="1"/>
        <end position="98"/>
    </location>
</feature>
<dbReference type="Pfam" id="PF25590">
    <property type="entry name" value="DUF7936"/>
    <property type="match status" value="1"/>
</dbReference>
<evidence type="ECO:0000313" key="2">
    <source>
        <dbReference type="EMBL" id="CAB4146712.1"/>
    </source>
</evidence>
<name>A0A6J5MKD0_9CAUD</name>
<evidence type="ECO:0000259" key="1">
    <source>
        <dbReference type="Pfam" id="PF25590"/>
    </source>
</evidence>
<reference evidence="2" key="1">
    <citation type="submission" date="2020-04" db="EMBL/GenBank/DDBJ databases">
        <authorList>
            <person name="Chiriac C."/>
            <person name="Salcher M."/>
            <person name="Ghai R."/>
            <person name="Kavagutti S V."/>
        </authorList>
    </citation>
    <scope>NUCLEOTIDE SEQUENCE</scope>
</reference>
<accession>A0A6J5MKD0</accession>
<gene>
    <name evidence="2" type="ORF">UFOVP499_4</name>
</gene>
<proteinExistence type="predicted"/>
<organism evidence="2">
    <name type="scientific">uncultured Caudovirales phage</name>
    <dbReference type="NCBI Taxonomy" id="2100421"/>
    <lineage>
        <taxon>Viruses</taxon>
        <taxon>Duplodnaviria</taxon>
        <taxon>Heunggongvirae</taxon>
        <taxon>Uroviricota</taxon>
        <taxon>Caudoviricetes</taxon>
        <taxon>Peduoviridae</taxon>
        <taxon>Maltschvirus</taxon>
        <taxon>Maltschvirus maltsch</taxon>
    </lineage>
</organism>
<protein>
    <recommendedName>
        <fullName evidence="1">DUF7936 domain-containing protein</fullName>
    </recommendedName>
</protein>
<sequence>MTTYLWTIPQMDRLTSDGFVVTVHYIVSATDGTYNASTYGTVGYTQQPGETYIPYADLTEAVVVGWVQNSLGQATVEASLQGQIDAQINPVTAAGVPWSA</sequence>
<dbReference type="EMBL" id="LR796474">
    <property type="protein sequence ID" value="CAB4146712.1"/>
    <property type="molecule type" value="Genomic_DNA"/>
</dbReference>